<dbReference type="Proteomes" id="UP001236014">
    <property type="component" value="Chromosome"/>
</dbReference>
<keyword evidence="2" id="KW-1133">Transmembrane helix</keyword>
<keyword evidence="2" id="KW-0472">Membrane</keyword>
<keyword evidence="4" id="KW-1185">Reference proteome</keyword>
<gene>
    <name evidence="3" type="ORF">QRX50_17250</name>
</gene>
<organism evidence="3 4">
    <name type="scientific">Amycolatopsis carbonis</name>
    <dbReference type="NCBI Taxonomy" id="715471"/>
    <lineage>
        <taxon>Bacteria</taxon>
        <taxon>Bacillati</taxon>
        <taxon>Actinomycetota</taxon>
        <taxon>Actinomycetes</taxon>
        <taxon>Pseudonocardiales</taxon>
        <taxon>Pseudonocardiaceae</taxon>
        <taxon>Amycolatopsis</taxon>
    </lineage>
</organism>
<feature type="transmembrane region" description="Helical" evidence="2">
    <location>
        <begin position="160"/>
        <end position="181"/>
    </location>
</feature>
<accession>A0A9Y2IN97</accession>
<feature type="compositionally biased region" description="Polar residues" evidence="1">
    <location>
        <begin position="1"/>
        <end position="13"/>
    </location>
</feature>
<reference evidence="3 4" key="1">
    <citation type="submission" date="2023-06" db="EMBL/GenBank/DDBJ databases">
        <authorList>
            <person name="Oyuntsetseg B."/>
            <person name="Kim S.B."/>
        </authorList>
    </citation>
    <scope>NUCLEOTIDE SEQUENCE [LARGE SCALE GENOMIC DNA]</scope>
    <source>
        <strain evidence="3 4">2-15</strain>
    </source>
</reference>
<feature type="transmembrane region" description="Helical" evidence="2">
    <location>
        <begin position="20"/>
        <end position="40"/>
    </location>
</feature>
<proteinExistence type="predicted"/>
<dbReference type="KEGG" id="acab:QRX50_17250"/>
<evidence type="ECO:0000313" key="4">
    <source>
        <dbReference type="Proteomes" id="UP001236014"/>
    </source>
</evidence>
<feature type="transmembrane region" description="Helical" evidence="2">
    <location>
        <begin position="60"/>
        <end position="78"/>
    </location>
</feature>
<dbReference type="EMBL" id="CP127294">
    <property type="protein sequence ID" value="WIX82381.1"/>
    <property type="molecule type" value="Genomic_DNA"/>
</dbReference>
<sequence length="189" mass="19274">MTTVEQRPATQPRSTDKTPLTAGIAAGPVYLVTALAQALTRPGFDPARSDVSLLAIGPGGWIQVANFVVTGLLVIACSVGLKSRLIATFGAGLIAAGIFVADPANTAISWHGALHIVTAGIGFLAFTAACLARKSLYSRVTGIAFLAGFAGVATGSTSPAVVIGFWVAVALAFAWLAVTAVQTKRTINH</sequence>
<feature type="transmembrane region" description="Helical" evidence="2">
    <location>
        <begin position="136"/>
        <end position="154"/>
    </location>
</feature>
<dbReference type="InterPro" id="IPR009339">
    <property type="entry name" value="DUF998"/>
</dbReference>
<evidence type="ECO:0000256" key="1">
    <source>
        <dbReference type="SAM" id="MobiDB-lite"/>
    </source>
</evidence>
<keyword evidence="2" id="KW-0812">Transmembrane</keyword>
<evidence type="ECO:0000256" key="2">
    <source>
        <dbReference type="SAM" id="Phobius"/>
    </source>
</evidence>
<feature type="region of interest" description="Disordered" evidence="1">
    <location>
        <begin position="1"/>
        <end position="20"/>
    </location>
</feature>
<feature type="transmembrane region" description="Helical" evidence="2">
    <location>
        <begin position="107"/>
        <end position="129"/>
    </location>
</feature>
<dbReference type="RefSeq" id="WP_285972952.1">
    <property type="nucleotide sequence ID" value="NZ_CP127294.1"/>
</dbReference>
<dbReference type="AlphaFoldDB" id="A0A9Y2IN97"/>
<feature type="transmembrane region" description="Helical" evidence="2">
    <location>
        <begin position="85"/>
        <end position="101"/>
    </location>
</feature>
<dbReference type="Pfam" id="PF06197">
    <property type="entry name" value="DUF998"/>
    <property type="match status" value="1"/>
</dbReference>
<evidence type="ECO:0000313" key="3">
    <source>
        <dbReference type="EMBL" id="WIX82381.1"/>
    </source>
</evidence>
<protein>
    <submittedName>
        <fullName evidence="3">DUF998 domain-containing protein</fullName>
    </submittedName>
</protein>
<name>A0A9Y2IN97_9PSEU</name>